<dbReference type="Pfam" id="PF07732">
    <property type="entry name" value="Cu-oxidase_3"/>
    <property type="match status" value="1"/>
</dbReference>
<evidence type="ECO:0000256" key="4">
    <source>
        <dbReference type="SAM" id="MobiDB-lite"/>
    </source>
</evidence>
<dbReference type="AlphaFoldDB" id="A0A0H3J9Y5"/>
<organism evidence="6 9">
    <name type="scientific">Clostridium pasteurianum DSM 525 = ATCC 6013</name>
    <dbReference type="NCBI Taxonomy" id="1262449"/>
    <lineage>
        <taxon>Bacteria</taxon>
        <taxon>Bacillati</taxon>
        <taxon>Bacillota</taxon>
        <taxon>Clostridia</taxon>
        <taxon>Eubacteriales</taxon>
        <taxon>Clostridiaceae</taxon>
        <taxon>Clostridium</taxon>
    </lineage>
</organism>
<dbReference type="GO" id="GO:0005507">
    <property type="term" value="F:copper ion binding"/>
    <property type="evidence" value="ECO:0007669"/>
    <property type="project" value="InterPro"/>
</dbReference>
<dbReference type="InterPro" id="IPR008972">
    <property type="entry name" value="Cupredoxin"/>
</dbReference>
<dbReference type="KEGG" id="cpae:CPAST_c30170"/>
<feature type="compositionally biased region" description="Basic and acidic residues" evidence="4">
    <location>
        <begin position="451"/>
        <end position="470"/>
    </location>
</feature>
<dbReference type="Proteomes" id="UP000030905">
    <property type="component" value="Chromosome"/>
</dbReference>
<evidence type="ECO:0000256" key="3">
    <source>
        <dbReference type="ARBA" id="ARBA00023008"/>
    </source>
</evidence>
<accession>A0A0H3J9Y5</accession>
<proteinExistence type="predicted"/>
<reference evidence="7 8" key="3">
    <citation type="journal article" name="Genome Announc.">
        <title>Improved Draft Genome Sequence of Clostridium pasteurianum Strain ATCC 6013 (DSM 525) Using a Hybrid Next-Generation Sequencing Approach.</title>
        <authorList>
            <person name="Pyne M.E."/>
            <person name="Utturkar S."/>
            <person name="Brown S.D."/>
            <person name="Moo-Young M."/>
            <person name="Chung D.A."/>
            <person name="Chou C.P."/>
        </authorList>
    </citation>
    <scope>NUCLEOTIDE SEQUENCE [LARGE SCALE GENOMIC DNA]</scope>
    <source>
        <strain evidence="7 8">ATCC 6013</strain>
    </source>
</reference>
<dbReference type="EMBL" id="CP009268">
    <property type="protein sequence ID" value="AJA53071.1"/>
    <property type="molecule type" value="Genomic_DNA"/>
</dbReference>
<dbReference type="InterPro" id="IPR011707">
    <property type="entry name" value="Cu-oxidase-like_N"/>
</dbReference>
<gene>
    <name evidence="6" type="ORF">CLPA_c30170</name>
    <name evidence="7" type="ORF">CP6013_00168</name>
</gene>
<evidence type="ECO:0000256" key="1">
    <source>
        <dbReference type="ARBA" id="ARBA00022723"/>
    </source>
</evidence>
<keyword evidence="3" id="KW-0186">Copper</keyword>
<dbReference type="KEGG" id="cpat:CLPA_c30170"/>
<dbReference type="InterPro" id="IPR045087">
    <property type="entry name" value="Cu-oxidase_fam"/>
</dbReference>
<name>A0A0H3J9Y5_CLOPA</name>
<sequence>MGKRLFYSLYATDGFINLPTDPTGCLDRRSIYVFGFVGGLWKVQDKYTGKCRICDPSLDPANITARDNLRGTAVIPSPLIKMDMDDELFITLTNLGLLRAAEPILDIHTIHIHGGHVATQLDGVPETSFGVPVTPIGAPSISVTYYFKPETAGSYFYHCHHEASEHVQMGMYGGLIVYPAAKDVSDYITSKGVTNRNFANSKASSFFNKEYVILLSDIDSTWHDAVQNQTDFNPVNFKPDWWLVNGRAFPDTLLPSGVPVGGGAYKIPAGYDSYVHIKNEQRFLLRLINMGYQPVPWHTHGWHGRVVNKDAHPQPHWNKGFTQLVGSGESYDILFIAEDKRPLYSDYIFCGKGGFPALMTQVDTATRESKTAGTFMPGFGDSDTLWANTPKAGGTNLCPFPGNFQINNYGTTDNFFFPQFYIAHNHDDYKVTNNGVYPGGQLIFIQTDLPKEKPHPACRPEPDPECRESTNHNPKHS</sequence>
<dbReference type="eggNOG" id="COG2132">
    <property type="taxonomic scope" value="Bacteria"/>
</dbReference>
<dbReference type="Gene3D" id="2.60.40.420">
    <property type="entry name" value="Cupredoxins - blue copper proteins"/>
    <property type="match status" value="1"/>
</dbReference>
<evidence type="ECO:0000313" key="9">
    <source>
        <dbReference type="Proteomes" id="UP000030905"/>
    </source>
</evidence>
<dbReference type="Proteomes" id="UP000028042">
    <property type="component" value="Unassembled WGS sequence"/>
</dbReference>
<evidence type="ECO:0000313" key="8">
    <source>
        <dbReference type="Proteomes" id="UP000028042"/>
    </source>
</evidence>
<dbReference type="GO" id="GO:0016491">
    <property type="term" value="F:oxidoreductase activity"/>
    <property type="evidence" value="ECO:0007669"/>
    <property type="project" value="UniProtKB-KW"/>
</dbReference>
<feature type="region of interest" description="Disordered" evidence="4">
    <location>
        <begin position="451"/>
        <end position="477"/>
    </location>
</feature>
<keyword evidence="2" id="KW-0560">Oxidoreductase</keyword>
<dbReference type="PANTHER" id="PTHR11709">
    <property type="entry name" value="MULTI-COPPER OXIDASE"/>
    <property type="match status" value="1"/>
</dbReference>
<evidence type="ECO:0000313" key="7">
    <source>
        <dbReference type="EMBL" id="KRU10921.1"/>
    </source>
</evidence>
<dbReference type="GeneID" id="93075136"/>
<keyword evidence="9" id="KW-1185">Reference proteome</keyword>
<dbReference type="PATRIC" id="fig|1262449.3.peg.2278"/>
<feature type="domain" description="Plastocyanin-like" evidence="5">
    <location>
        <begin position="75"/>
        <end position="180"/>
    </location>
</feature>
<keyword evidence="1" id="KW-0479">Metal-binding</keyword>
<evidence type="ECO:0000313" key="6">
    <source>
        <dbReference type="EMBL" id="AJA53071.1"/>
    </source>
</evidence>
<dbReference type="SUPFAM" id="SSF49503">
    <property type="entry name" value="Cupredoxins"/>
    <property type="match status" value="2"/>
</dbReference>
<reference evidence="7" key="2">
    <citation type="submission" date="2015-10" db="EMBL/GenBank/DDBJ databases">
        <title>Improved Draft Genome Sequence of Clostridium pasteurianum Strain ATCC 6013 (DSM 525) Using a Hybrid Next-Generation Sequencing Approach.</title>
        <authorList>
            <person name="Pyne M.E."/>
            <person name="Utturkar S.M."/>
            <person name="Brown S.D."/>
            <person name="Moo-Young M."/>
            <person name="Chung D.A."/>
            <person name="Chou P.C."/>
        </authorList>
    </citation>
    <scope>NUCLEOTIDE SEQUENCE</scope>
    <source>
        <strain evidence="7">ATCC 6013</strain>
    </source>
</reference>
<reference evidence="6 9" key="1">
    <citation type="journal article" date="2015" name="Genome Announc.">
        <title>Complete Genome Sequence of the Nitrogen-Fixing and Solvent-Producing Clostridium pasteurianum DSM 525.</title>
        <authorList>
            <person name="Poehlein A."/>
            <person name="Grosse-Honebrink A."/>
            <person name="Zhang Y."/>
            <person name="Minton N.P."/>
            <person name="Daniel R."/>
        </authorList>
    </citation>
    <scope>NUCLEOTIDE SEQUENCE [LARGE SCALE GENOMIC DNA]</scope>
    <source>
        <strain evidence="6">DSM 525</strain>
        <strain evidence="9">DSM 525 / ATCC 6013</strain>
    </source>
</reference>
<dbReference type="PANTHER" id="PTHR11709:SF394">
    <property type="entry name" value="FI03373P-RELATED"/>
    <property type="match status" value="1"/>
</dbReference>
<protein>
    <submittedName>
        <fullName evidence="6">Multicopper oxidase type 3</fullName>
    </submittedName>
</protein>
<evidence type="ECO:0000256" key="2">
    <source>
        <dbReference type="ARBA" id="ARBA00023002"/>
    </source>
</evidence>
<evidence type="ECO:0000259" key="5">
    <source>
        <dbReference type="Pfam" id="PF07732"/>
    </source>
</evidence>
<dbReference type="EMBL" id="JPGY02000001">
    <property type="protein sequence ID" value="KRU10921.1"/>
    <property type="molecule type" value="Genomic_DNA"/>
</dbReference>
<dbReference type="RefSeq" id="WP_003445337.1">
    <property type="nucleotide sequence ID" value="NZ_ANZB01000007.1"/>
</dbReference>